<dbReference type="VEuPathDB" id="FungiDB:ASPWEDRAFT_161658"/>
<feature type="domain" description="Thioredoxin" evidence="6">
    <location>
        <begin position="1"/>
        <end position="107"/>
    </location>
</feature>
<name>A0A1L9RBF5_ASPWE</name>
<organism evidence="7 8">
    <name type="scientific">Aspergillus wentii DTO 134E9</name>
    <dbReference type="NCBI Taxonomy" id="1073089"/>
    <lineage>
        <taxon>Eukaryota</taxon>
        <taxon>Fungi</taxon>
        <taxon>Dikarya</taxon>
        <taxon>Ascomycota</taxon>
        <taxon>Pezizomycotina</taxon>
        <taxon>Eurotiomycetes</taxon>
        <taxon>Eurotiomycetidae</taxon>
        <taxon>Eurotiales</taxon>
        <taxon>Aspergillaceae</taxon>
        <taxon>Aspergillus</taxon>
        <taxon>Aspergillus subgen. Cremei</taxon>
    </lineage>
</organism>
<comment type="similarity">
    <text evidence="1 3">Belongs to the thioredoxin family.</text>
</comment>
<dbReference type="Proteomes" id="UP000184383">
    <property type="component" value="Unassembled WGS sequence"/>
</dbReference>
<evidence type="ECO:0000259" key="6">
    <source>
        <dbReference type="PROSITE" id="PS51352"/>
    </source>
</evidence>
<feature type="disulfide bond" description="Redox-active" evidence="5">
    <location>
        <begin position="31"/>
        <end position="34"/>
    </location>
</feature>
<dbReference type="InterPro" id="IPR005746">
    <property type="entry name" value="Thioredoxin"/>
</dbReference>
<proteinExistence type="inferred from homology"/>
<evidence type="ECO:0000256" key="4">
    <source>
        <dbReference type="PIRSR" id="PIRSR000077-1"/>
    </source>
</evidence>
<dbReference type="CDD" id="cd02947">
    <property type="entry name" value="TRX_family"/>
    <property type="match status" value="1"/>
</dbReference>
<evidence type="ECO:0000256" key="3">
    <source>
        <dbReference type="PIRNR" id="PIRNR000077"/>
    </source>
</evidence>
<feature type="site" description="Contributes to redox potential value" evidence="4">
    <location>
        <position position="32"/>
    </location>
</feature>
<dbReference type="PROSITE" id="PS51352">
    <property type="entry name" value="THIOREDOXIN_2"/>
    <property type="match status" value="1"/>
</dbReference>
<keyword evidence="2 5" id="KW-1015">Disulfide bond</keyword>
<dbReference type="InterPro" id="IPR013766">
    <property type="entry name" value="Thioredoxin_domain"/>
</dbReference>
<protein>
    <recommendedName>
        <fullName evidence="3">Thioredoxin</fullName>
    </recommendedName>
</protein>
<evidence type="ECO:0000256" key="2">
    <source>
        <dbReference type="ARBA" id="ARBA00023157"/>
    </source>
</evidence>
<reference evidence="8" key="1">
    <citation type="journal article" date="2017" name="Genome Biol.">
        <title>Comparative genomics reveals high biological diversity and specific adaptations in the industrially and medically important fungal genus Aspergillus.</title>
        <authorList>
            <person name="de Vries R.P."/>
            <person name="Riley R."/>
            <person name="Wiebenga A."/>
            <person name="Aguilar-Osorio G."/>
            <person name="Amillis S."/>
            <person name="Uchima C.A."/>
            <person name="Anderluh G."/>
            <person name="Asadollahi M."/>
            <person name="Askin M."/>
            <person name="Barry K."/>
            <person name="Battaglia E."/>
            <person name="Bayram O."/>
            <person name="Benocci T."/>
            <person name="Braus-Stromeyer S.A."/>
            <person name="Caldana C."/>
            <person name="Canovas D."/>
            <person name="Cerqueira G.C."/>
            <person name="Chen F."/>
            <person name="Chen W."/>
            <person name="Choi C."/>
            <person name="Clum A."/>
            <person name="Dos Santos R.A."/>
            <person name="Damasio A.R."/>
            <person name="Diallinas G."/>
            <person name="Emri T."/>
            <person name="Fekete E."/>
            <person name="Flipphi M."/>
            <person name="Freyberg S."/>
            <person name="Gallo A."/>
            <person name="Gournas C."/>
            <person name="Habgood R."/>
            <person name="Hainaut M."/>
            <person name="Harispe M.L."/>
            <person name="Henrissat B."/>
            <person name="Hilden K.S."/>
            <person name="Hope R."/>
            <person name="Hossain A."/>
            <person name="Karabika E."/>
            <person name="Karaffa L."/>
            <person name="Karanyi Z."/>
            <person name="Krasevec N."/>
            <person name="Kuo A."/>
            <person name="Kusch H."/>
            <person name="LaButti K."/>
            <person name="Lagendijk E.L."/>
            <person name="Lapidus A."/>
            <person name="Levasseur A."/>
            <person name="Lindquist E."/>
            <person name="Lipzen A."/>
            <person name="Logrieco A.F."/>
            <person name="MacCabe A."/>
            <person name="Maekelae M.R."/>
            <person name="Malavazi I."/>
            <person name="Melin P."/>
            <person name="Meyer V."/>
            <person name="Mielnichuk N."/>
            <person name="Miskei M."/>
            <person name="Molnar A.P."/>
            <person name="Mule G."/>
            <person name="Ngan C.Y."/>
            <person name="Orejas M."/>
            <person name="Orosz E."/>
            <person name="Ouedraogo J.P."/>
            <person name="Overkamp K.M."/>
            <person name="Park H.-S."/>
            <person name="Perrone G."/>
            <person name="Piumi F."/>
            <person name="Punt P.J."/>
            <person name="Ram A.F."/>
            <person name="Ramon A."/>
            <person name="Rauscher S."/>
            <person name="Record E."/>
            <person name="Riano-Pachon D.M."/>
            <person name="Robert V."/>
            <person name="Roehrig J."/>
            <person name="Ruller R."/>
            <person name="Salamov A."/>
            <person name="Salih N.S."/>
            <person name="Samson R.A."/>
            <person name="Sandor E."/>
            <person name="Sanguinetti M."/>
            <person name="Schuetze T."/>
            <person name="Sepcic K."/>
            <person name="Shelest E."/>
            <person name="Sherlock G."/>
            <person name="Sophianopoulou V."/>
            <person name="Squina F.M."/>
            <person name="Sun H."/>
            <person name="Susca A."/>
            <person name="Todd R.B."/>
            <person name="Tsang A."/>
            <person name="Unkles S.E."/>
            <person name="van de Wiele N."/>
            <person name="van Rossen-Uffink D."/>
            <person name="Oliveira J.V."/>
            <person name="Vesth T.C."/>
            <person name="Visser J."/>
            <person name="Yu J.-H."/>
            <person name="Zhou M."/>
            <person name="Andersen M.R."/>
            <person name="Archer D.B."/>
            <person name="Baker S.E."/>
            <person name="Benoit I."/>
            <person name="Brakhage A.A."/>
            <person name="Braus G.H."/>
            <person name="Fischer R."/>
            <person name="Frisvad J.C."/>
            <person name="Goldman G.H."/>
            <person name="Houbraken J."/>
            <person name="Oakley B."/>
            <person name="Pocsi I."/>
            <person name="Scazzocchio C."/>
            <person name="Seiboth B."/>
            <person name="vanKuyk P.A."/>
            <person name="Wortman J."/>
            <person name="Dyer P.S."/>
            <person name="Grigoriev I.V."/>
        </authorList>
    </citation>
    <scope>NUCLEOTIDE SEQUENCE [LARGE SCALE GENOMIC DNA]</scope>
    <source>
        <strain evidence="8">DTO 134E9</strain>
    </source>
</reference>
<feature type="active site" description="Nucleophile" evidence="4">
    <location>
        <position position="34"/>
    </location>
</feature>
<dbReference type="PIRSF" id="PIRSF000077">
    <property type="entry name" value="Thioredoxin"/>
    <property type="match status" value="1"/>
</dbReference>
<dbReference type="FunFam" id="3.40.30.10:FF:000245">
    <property type="entry name" value="Thioredoxin"/>
    <property type="match status" value="1"/>
</dbReference>
<dbReference type="GeneID" id="63745663"/>
<dbReference type="PANTHER" id="PTHR46115">
    <property type="entry name" value="THIOREDOXIN-LIKE PROTEIN 1"/>
    <property type="match status" value="1"/>
</dbReference>
<dbReference type="EMBL" id="KV878215">
    <property type="protein sequence ID" value="OJJ32240.1"/>
    <property type="molecule type" value="Genomic_DNA"/>
</dbReference>
<feature type="active site" description="Nucleophile" evidence="4">
    <location>
        <position position="31"/>
    </location>
</feature>
<dbReference type="Pfam" id="PF00085">
    <property type="entry name" value="Thioredoxin"/>
    <property type="match status" value="1"/>
</dbReference>
<dbReference type="NCBIfam" id="TIGR01068">
    <property type="entry name" value="thioredoxin"/>
    <property type="match status" value="1"/>
</dbReference>
<dbReference type="PRINTS" id="PR00421">
    <property type="entry name" value="THIOREDOXIN"/>
</dbReference>
<evidence type="ECO:0000313" key="8">
    <source>
        <dbReference type="Proteomes" id="UP000184383"/>
    </source>
</evidence>
<accession>A0A1L9RBF5</accession>
<sequence>MPVTVITSFAQFKEIINGDKPVVIDFWATWCGPCRMISPVFEKLSNEQDYSNVAFYKVDVDEQEEISQEVGIRSMPTFAVFYQGNKVNELIGANPPGLQTLIQGAAAL</sequence>
<evidence type="ECO:0000256" key="1">
    <source>
        <dbReference type="ARBA" id="ARBA00008987"/>
    </source>
</evidence>
<dbReference type="SUPFAM" id="SSF52833">
    <property type="entry name" value="Thioredoxin-like"/>
    <property type="match status" value="1"/>
</dbReference>
<feature type="site" description="Contributes to redox potential value" evidence="4">
    <location>
        <position position="33"/>
    </location>
</feature>
<dbReference type="GO" id="GO:0015035">
    <property type="term" value="F:protein-disulfide reductase activity"/>
    <property type="evidence" value="ECO:0007669"/>
    <property type="project" value="InterPro"/>
</dbReference>
<keyword evidence="5" id="KW-0676">Redox-active center</keyword>
<dbReference type="STRING" id="1073089.A0A1L9RBF5"/>
<dbReference type="AlphaFoldDB" id="A0A1L9RBF5"/>
<dbReference type="Gene3D" id="3.40.30.10">
    <property type="entry name" value="Glutaredoxin"/>
    <property type="match status" value="1"/>
</dbReference>
<dbReference type="OrthoDB" id="10263751at2759"/>
<keyword evidence="8" id="KW-1185">Reference proteome</keyword>
<dbReference type="RefSeq" id="XP_040685917.1">
    <property type="nucleotide sequence ID" value="XM_040829815.1"/>
</dbReference>
<evidence type="ECO:0000313" key="7">
    <source>
        <dbReference type="EMBL" id="OJJ32240.1"/>
    </source>
</evidence>
<gene>
    <name evidence="7" type="ORF">ASPWEDRAFT_161658</name>
</gene>
<feature type="site" description="Deprotonates C-terminal active site Cys" evidence="4">
    <location>
        <position position="25"/>
    </location>
</feature>
<dbReference type="PROSITE" id="PS00194">
    <property type="entry name" value="THIOREDOXIN_1"/>
    <property type="match status" value="1"/>
</dbReference>
<evidence type="ECO:0000256" key="5">
    <source>
        <dbReference type="PIRSR" id="PIRSR000077-4"/>
    </source>
</evidence>
<dbReference type="InterPro" id="IPR036249">
    <property type="entry name" value="Thioredoxin-like_sf"/>
</dbReference>
<dbReference type="InterPro" id="IPR017937">
    <property type="entry name" value="Thioredoxin_CS"/>
</dbReference>